<keyword evidence="4" id="KW-1185">Reference proteome</keyword>
<dbReference type="AlphaFoldDB" id="A0AAV1I263"/>
<dbReference type="InterPro" id="IPR011719">
    <property type="entry name" value="CHP02058"/>
</dbReference>
<keyword evidence="1" id="KW-0547">Nucleotide-binding</keyword>
<evidence type="ECO:0000313" key="3">
    <source>
        <dbReference type="EMBL" id="CAK0772863.1"/>
    </source>
</evidence>
<reference evidence="3 4" key="1">
    <citation type="submission" date="2023-10" db="EMBL/GenBank/DDBJ databases">
        <authorList>
            <person name="Maclean D."/>
            <person name="Macfadyen A."/>
        </authorList>
    </citation>
    <scope>NUCLEOTIDE SEQUENCE [LARGE SCALE GENOMIC DNA]</scope>
</reference>
<proteinExistence type="predicted"/>
<organism evidence="3 4">
    <name type="scientific">Coccomyxa viridis</name>
    <dbReference type="NCBI Taxonomy" id="1274662"/>
    <lineage>
        <taxon>Eukaryota</taxon>
        <taxon>Viridiplantae</taxon>
        <taxon>Chlorophyta</taxon>
        <taxon>core chlorophytes</taxon>
        <taxon>Trebouxiophyceae</taxon>
        <taxon>Trebouxiophyceae incertae sedis</taxon>
        <taxon>Coccomyxaceae</taxon>
        <taxon>Coccomyxa</taxon>
    </lineage>
</organism>
<sequence length="101" mass="10936">MLHDVPGGVEKARVKAKIGVPKHAQVDKKKVMEVLSTFAGKVDEPKVVRGGLRWHSGIIAPKLGDPPPDVQIEAETSDDEDAQLTCHDEMLLAIASIRVGY</sequence>
<dbReference type="Proteomes" id="UP001314263">
    <property type="component" value="Unassembled WGS sequence"/>
</dbReference>
<dbReference type="Gene3D" id="3.30.1330.20">
    <property type="entry name" value="Tubulin/FtsZ, C-terminal domain"/>
    <property type="match status" value="1"/>
</dbReference>
<gene>
    <name evidence="3" type="ORF">CVIRNUC_004007</name>
</gene>
<evidence type="ECO:0000313" key="4">
    <source>
        <dbReference type="Proteomes" id="UP001314263"/>
    </source>
</evidence>
<evidence type="ECO:0000256" key="1">
    <source>
        <dbReference type="ARBA" id="ARBA00022741"/>
    </source>
</evidence>
<comment type="caution">
    <text evidence="3">The sequence shown here is derived from an EMBL/GenBank/DDBJ whole genome shotgun (WGS) entry which is preliminary data.</text>
</comment>
<protein>
    <submittedName>
        <fullName evidence="3">Uncharacterized protein</fullName>
    </submittedName>
</protein>
<dbReference type="GO" id="GO:0005525">
    <property type="term" value="F:GTP binding"/>
    <property type="evidence" value="ECO:0007669"/>
    <property type="project" value="UniProtKB-KW"/>
</dbReference>
<dbReference type="EMBL" id="CAUYUE010000005">
    <property type="protein sequence ID" value="CAK0772863.1"/>
    <property type="molecule type" value="Genomic_DNA"/>
</dbReference>
<evidence type="ECO:0000256" key="2">
    <source>
        <dbReference type="ARBA" id="ARBA00023134"/>
    </source>
</evidence>
<dbReference type="Pfam" id="PF09585">
    <property type="entry name" value="Lin0512_fam"/>
    <property type="match status" value="1"/>
</dbReference>
<keyword evidence="2" id="KW-0342">GTP-binding</keyword>
<name>A0AAV1I263_9CHLO</name>
<accession>A0AAV1I263</accession>
<dbReference type="InterPro" id="IPR037103">
    <property type="entry name" value="Tubulin/FtsZ-like_C"/>
</dbReference>